<dbReference type="PANTHER" id="PTHR46708">
    <property type="entry name" value="TENASCIN"/>
    <property type="match status" value="1"/>
</dbReference>
<evidence type="ECO:0000256" key="1">
    <source>
        <dbReference type="ARBA" id="ARBA00022737"/>
    </source>
</evidence>
<reference evidence="4 5" key="1">
    <citation type="submission" date="2017-09" db="EMBL/GenBank/DDBJ databases">
        <title>Depth-based differentiation of microbial function through sediment-hosted aquifers and enrichment of novel symbionts in the deep terrestrial subsurface.</title>
        <authorList>
            <person name="Probst A.J."/>
            <person name="Ladd B."/>
            <person name="Jarett J.K."/>
            <person name="Geller-Mcgrath D.E."/>
            <person name="Sieber C.M."/>
            <person name="Emerson J.B."/>
            <person name="Anantharaman K."/>
            <person name="Thomas B.C."/>
            <person name="Malmstrom R."/>
            <person name="Stieglmeier M."/>
            <person name="Klingl A."/>
            <person name="Woyke T."/>
            <person name="Ryan C.M."/>
            <person name="Banfield J.F."/>
        </authorList>
    </citation>
    <scope>NUCLEOTIDE SEQUENCE [LARGE SCALE GENOMIC DNA]</scope>
    <source>
        <strain evidence="4">CG23_combo_of_CG06-09_8_20_14_all_49_15</strain>
    </source>
</reference>
<dbReference type="Proteomes" id="UP000230729">
    <property type="component" value="Unassembled WGS sequence"/>
</dbReference>
<keyword evidence="1" id="KW-0677">Repeat</keyword>
<feature type="region of interest" description="Disordered" evidence="2">
    <location>
        <begin position="1835"/>
        <end position="1855"/>
    </location>
</feature>
<evidence type="ECO:0000256" key="2">
    <source>
        <dbReference type="SAM" id="MobiDB-lite"/>
    </source>
</evidence>
<dbReference type="SMART" id="SM00060">
    <property type="entry name" value="FN3"/>
    <property type="match status" value="3"/>
</dbReference>
<organism evidence="4 5">
    <name type="scientific">Candidatus Falkowbacteria bacterium CG23_combo_of_CG06-09_8_20_14_all_49_15</name>
    <dbReference type="NCBI Taxonomy" id="1974572"/>
    <lineage>
        <taxon>Bacteria</taxon>
        <taxon>Candidatus Falkowiibacteriota</taxon>
    </lineage>
</organism>
<feature type="compositionally biased region" description="Low complexity" evidence="2">
    <location>
        <begin position="393"/>
        <end position="404"/>
    </location>
</feature>
<dbReference type="PANTHER" id="PTHR46708:SF2">
    <property type="entry name" value="FIBRONECTIN TYPE-III DOMAIN-CONTAINING PROTEIN"/>
    <property type="match status" value="1"/>
</dbReference>
<feature type="domain" description="Fibronectin type-III" evidence="3">
    <location>
        <begin position="1147"/>
        <end position="1249"/>
    </location>
</feature>
<feature type="domain" description="Fibronectin type-III" evidence="3">
    <location>
        <begin position="112"/>
        <end position="213"/>
    </location>
</feature>
<accession>A0A2G9ZNY7</accession>
<name>A0A2G9ZNY7_9BACT</name>
<evidence type="ECO:0000259" key="3">
    <source>
        <dbReference type="PROSITE" id="PS50853"/>
    </source>
</evidence>
<feature type="region of interest" description="Disordered" evidence="2">
    <location>
        <begin position="393"/>
        <end position="412"/>
    </location>
</feature>
<dbReference type="PROSITE" id="PS50853">
    <property type="entry name" value="FN3"/>
    <property type="match status" value="3"/>
</dbReference>
<dbReference type="Pfam" id="PF10102">
    <property type="entry name" value="DUF2341"/>
    <property type="match status" value="1"/>
</dbReference>
<dbReference type="InterPro" id="IPR050991">
    <property type="entry name" value="ECM_Regulatory_Proteins"/>
</dbReference>
<comment type="caution">
    <text evidence="4">The sequence shown here is derived from an EMBL/GenBank/DDBJ whole genome shotgun (WGS) entry which is preliminary data.</text>
</comment>
<dbReference type="InterPro" id="IPR018765">
    <property type="entry name" value="DUF2341"/>
</dbReference>
<proteinExistence type="predicted"/>
<dbReference type="Pfam" id="PF00041">
    <property type="entry name" value="fn3"/>
    <property type="match status" value="1"/>
</dbReference>
<feature type="domain" description="Fibronectin type-III" evidence="3">
    <location>
        <begin position="1395"/>
        <end position="1508"/>
    </location>
</feature>
<dbReference type="EMBL" id="PCSD01000025">
    <property type="protein sequence ID" value="PIP34038.1"/>
    <property type="molecule type" value="Genomic_DNA"/>
</dbReference>
<dbReference type="InterPro" id="IPR013783">
    <property type="entry name" value="Ig-like_fold"/>
</dbReference>
<feature type="non-terminal residue" evidence="4">
    <location>
        <position position="1895"/>
    </location>
</feature>
<dbReference type="SUPFAM" id="SSF49265">
    <property type="entry name" value="Fibronectin type III"/>
    <property type="match status" value="2"/>
</dbReference>
<dbReference type="Gene3D" id="2.60.40.10">
    <property type="entry name" value="Immunoglobulins"/>
    <property type="match status" value="3"/>
</dbReference>
<gene>
    <name evidence="4" type="ORF">COX22_01145</name>
</gene>
<sequence length="1895" mass="201235">MGAGTNYEVTGKLDELRVTNVSRTAGWIRTEYNNQLDINSFLTFAAEEDVNSASYEAIANITALPDRGSSTDDSLGYKWQVLICRAEGDCSLWDEFNSQRPNFKVDTNSPSAPGDLSLSTTTATSITLNFSDETDEANFAAYEIYYKTGLSGVTANDNKHEDGNLLYINYNNAATTTIANLESDTQYVINIWAVDLAGNKTPAQEIIVATPAAPHARAKTVAFLAGNYSSSNGLSGQDSDTNQSFAAFSVKLAEKEVEIRNAYIVFESQFEAYHNNSSDYTGYELGFDACAEPCSADAWSGTGRVSLADNTVLAYNETESNQIRLVFDVSDENIFSSYAGDGAELEARLGYNLKTGSATSSIANARAILYLTYVYNDDESANITNTVYYPLESSASGDSGSRRASQADDCTRSPLPSANCPLFAYNFAVSEKTEKISQWFQLSGVNDGHGANDAAINVNLESYNVNSDTFYHEASNGGEQGNLPQIFFTNINGYAENTGQTLEMYLSSPGTADYYLLGGEAVETYTALKSAAAKTRTVSFPLGILTAGQDVNPASATAAVYFPENGGGGGVVTVKKAWFRIIGNNTTSGAYTITAASKVGGNAQSGNYIYNLNVGDELAKPSFKFIHVVPSADYSELALANAVTPKNITLFTTNSSANIGGLSAELMITYSYTDESSGYLSSLNLSGGQSSGNANAQAVTVEAAEAVFSEIRGAKTLRGAGLLGSFLFTDSDGDMPNAWFTADINLATSSPSCSPSGNFSARADGANSFIEYYRDVSAAMTTLDKQSYSACLANDNASAATAGAKMNTSWLYTYQWDAPPPELTQNDWRWYANADNTAPGAAKAAESTAITSVNLGDIVRLRLNIGVTRSDLATSTKTFKLQFAAASDCPAASGWTDVGGVADATAWRGYNNPAPADGAALSADLLSLSDFPESYEESNPSASNPQAITVNSFGEWDWVLYNHGASALTDYCFRLIQADGTELYDYLSDSFPRLTTAPANTAPSAPANLSQHRLSGALLANQSWLNESSIKLSAAALDPNLNEQISLYFQIASSSASFLTATTAPASPCASGTAYYLCGSKVWTATSTAGDYRANPFFGTTTIAGLPDYQGYKWQALACDNGNLCSNWSQFNVLTPNWSVDITPPDPPGNLTFATSTPTFITLQFGASSTEANFSSYKIYYKVGWSGVTESDKAHTDGNLLSQFYNTATFTKINNLAADTGYVFNIWAYDQAGNKTAALLEAVGSTTPSFNPPYGYIQSSSQQRKDGSGVVDMTILVDDPDNNDTLRAKIMYYQKGALDCDFSGAFSDPTLDESDASTFATYGDPEVDNDSEFQVGTTSGWILTSPGQNYVFFDWFAKTDEATANGDYCLGLVVNDGQFNQAATNTRVLTLDNVNPSAPGYLVLDEKDYTSITFTLGTTSVDTNFKEYKIFYKEGTAGVTEEDYDFSSSTSPGDPRLGLIDFGSAATTTITGLTPNTTYVFNIWAYDNFGNRASATAEAVVKTNAAPTNIDAVNQYRADTMVAIPNNSWIDLNNIYLRASAHDQDAGDLITFYYHLLTATGTFTTITTPPSNPCADGTAFLSCPNGVWAIATTSSVLPADWYDSNWFFRKQITVSSALVPSNLNGFSLLATTTDSDLASVARDDGFDIIFTDASGTTTLPYEREYYNHSTGELAVWIKTDLSATVDTILYMYYGNTGANTDPATTTGVWDDDFAGVWHLAETVTDEASLAAAHHDSSANGNQASQFGNNEFSTQIFIGQDFDGLDDYISVGDDASLDLADALTLEFWINGEIGTVPAARKLSDSSAGAETIYVPIGVTSLTVKLWGGGAGGGGGANGGSVQTRNPGGAGGGGGFAQSQLTVNPGEALSVLVGGGGAGGAYIADASSGGGGGGRTE</sequence>
<protein>
    <recommendedName>
        <fullName evidence="3">Fibronectin type-III domain-containing protein</fullName>
    </recommendedName>
</protein>
<dbReference type="CDD" id="cd00063">
    <property type="entry name" value="FN3"/>
    <property type="match status" value="3"/>
</dbReference>
<evidence type="ECO:0000313" key="5">
    <source>
        <dbReference type="Proteomes" id="UP000230729"/>
    </source>
</evidence>
<evidence type="ECO:0000313" key="4">
    <source>
        <dbReference type="EMBL" id="PIP34038.1"/>
    </source>
</evidence>
<dbReference type="InterPro" id="IPR003961">
    <property type="entry name" value="FN3_dom"/>
</dbReference>
<dbReference type="InterPro" id="IPR036116">
    <property type="entry name" value="FN3_sf"/>
</dbReference>